<proteinExistence type="predicted"/>
<organism evidence="1">
    <name type="scientific">Lepeophtheirus salmonis</name>
    <name type="common">Salmon louse</name>
    <name type="synonym">Caligus salmonis</name>
    <dbReference type="NCBI Taxonomy" id="72036"/>
    <lineage>
        <taxon>Eukaryota</taxon>
        <taxon>Metazoa</taxon>
        <taxon>Ecdysozoa</taxon>
        <taxon>Arthropoda</taxon>
        <taxon>Crustacea</taxon>
        <taxon>Multicrustacea</taxon>
        <taxon>Hexanauplia</taxon>
        <taxon>Copepoda</taxon>
        <taxon>Siphonostomatoida</taxon>
        <taxon>Caligidae</taxon>
        <taxon>Lepeophtheirus</taxon>
    </lineage>
</organism>
<dbReference type="AlphaFoldDB" id="A0A0K2TPL7"/>
<evidence type="ECO:0000313" key="1">
    <source>
        <dbReference type="EMBL" id="CDW27341.1"/>
    </source>
</evidence>
<protein>
    <submittedName>
        <fullName evidence="1">Uncharacterized protein</fullName>
    </submittedName>
</protein>
<accession>A0A0K2TPL7</accession>
<dbReference type="EMBL" id="HACA01009980">
    <property type="protein sequence ID" value="CDW27341.1"/>
    <property type="molecule type" value="Transcribed_RNA"/>
</dbReference>
<sequence length="16" mass="1773">MITIIFGVNIPTGHIF</sequence>
<reference evidence="1" key="1">
    <citation type="submission" date="2014-05" db="EMBL/GenBank/DDBJ databases">
        <authorList>
            <person name="Chronopoulou M."/>
        </authorList>
    </citation>
    <scope>NUCLEOTIDE SEQUENCE</scope>
    <source>
        <tissue evidence="1">Whole organism</tissue>
    </source>
</reference>
<name>A0A0K2TPL7_LEPSM</name>